<dbReference type="RefSeq" id="WP_283382596.1">
    <property type="nucleotide sequence ID" value="NZ_JASHIE010000012.1"/>
</dbReference>
<dbReference type="EMBL" id="JASHIE010000012">
    <property type="protein sequence ID" value="MDI9876238.1"/>
    <property type="molecule type" value="Genomic_DNA"/>
</dbReference>
<sequence>MGMIYQSKNITVFLLLVALIVLLTCLTNLFLISDTLYYNTLIEQLSVEKIESIIEQSRKWAWVGYLLVPIIYYLKFLLVALVLQTGFFFFDRKVSFSIIFKAVMLAEIPFLVVPVIKLFWFLFIQTHYTLNDLQYFFPLSALQLFDVQKLPSWQVYPLQLMNVFELIYWVLLAYWLKKLLNLSLNKSMEVVASSYGTGLLLWVAFITFISLNLAP</sequence>
<protein>
    <recommendedName>
        <fullName evidence="4">Yip1 domain-containing protein</fullName>
    </recommendedName>
</protein>
<keyword evidence="1" id="KW-1133">Transmembrane helix</keyword>
<keyword evidence="1" id="KW-0812">Transmembrane</keyword>
<reference evidence="2 3" key="1">
    <citation type="submission" date="2023-05" db="EMBL/GenBank/DDBJ databases">
        <title>Novel species of genus Flectobacillus isolated from stream in China.</title>
        <authorList>
            <person name="Lu H."/>
        </authorList>
    </citation>
    <scope>NUCLEOTIDE SEQUENCE [LARGE SCALE GENOMIC DNA]</scope>
    <source>
        <strain evidence="2 3">LFS242W</strain>
    </source>
</reference>
<accession>A0ABT6Z541</accession>
<feature type="transmembrane region" description="Helical" evidence="1">
    <location>
        <begin position="12"/>
        <end position="32"/>
    </location>
</feature>
<keyword evidence="3" id="KW-1185">Reference proteome</keyword>
<gene>
    <name evidence="2" type="ORF">QM481_17000</name>
</gene>
<feature type="transmembrane region" description="Helical" evidence="1">
    <location>
        <begin position="156"/>
        <end position="176"/>
    </location>
</feature>
<comment type="caution">
    <text evidence="2">The sequence shown here is derived from an EMBL/GenBank/DDBJ whole genome shotgun (WGS) entry which is preliminary data.</text>
</comment>
<evidence type="ECO:0000256" key="1">
    <source>
        <dbReference type="SAM" id="Phobius"/>
    </source>
</evidence>
<keyword evidence="1" id="KW-0472">Membrane</keyword>
<evidence type="ECO:0000313" key="3">
    <source>
        <dbReference type="Proteomes" id="UP001225761"/>
    </source>
</evidence>
<feature type="transmembrane region" description="Helical" evidence="1">
    <location>
        <begin position="188"/>
        <end position="211"/>
    </location>
</feature>
<evidence type="ECO:0008006" key="4">
    <source>
        <dbReference type="Google" id="ProtNLM"/>
    </source>
</evidence>
<feature type="transmembrane region" description="Helical" evidence="1">
    <location>
        <begin position="70"/>
        <end position="90"/>
    </location>
</feature>
<proteinExistence type="predicted"/>
<evidence type="ECO:0000313" key="2">
    <source>
        <dbReference type="EMBL" id="MDI9876238.1"/>
    </source>
</evidence>
<name>A0ABT6Z541_9BACT</name>
<organism evidence="2 3">
    <name type="scientific">Flectobacillus rivi</name>
    <dbReference type="NCBI Taxonomy" id="2984209"/>
    <lineage>
        <taxon>Bacteria</taxon>
        <taxon>Pseudomonadati</taxon>
        <taxon>Bacteroidota</taxon>
        <taxon>Cytophagia</taxon>
        <taxon>Cytophagales</taxon>
        <taxon>Flectobacillaceae</taxon>
        <taxon>Flectobacillus</taxon>
    </lineage>
</organism>
<dbReference type="Proteomes" id="UP001225761">
    <property type="component" value="Unassembled WGS sequence"/>
</dbReference>
<feature type="transmembrane region" description="Helical" evidence="1">
    <location>
        <begin position="102"/>
        <end position="123"/>
    </location>
</feature>